<protein>
    <submittedName>
        <fullName evidence="1">Uncharacterized protein</fullName>
    </submittedName>
</protein>
<gene>
    <name evidence="1" type="ORF">ACMD2_23054</name>
</gene>
<accession>A0A199VFM2</accession>
<proteinExistence type="predicted"/>
<dbReference type="EMBL" id="LSRQ01002057">
    <property type="protein sequence ID" value="OAY75585.1"/>
    <property type="molecule type" value="Genomic_DNA"/>
</dbReference>
<reference evidence="1 2" key="1">
    <citation type="journal article" date="2016" name="DNA Res.">
        <title>The draft genome of MD-2 pineapple using hybrid error correction of long reads.</title>
        <authorList>
            <person name="Redwan R.M."/>
            <person name="Saidin A."/>
            <person name="Kumar S.V."/>
        </authorList>
    </citation>
    <scope>NUCLEOTIDE SEQUENCE [LARGE SCALE GENOMIC DNA]</scope>
    <source>
        <strain evidence="2">cv. MD2</strain>
        <tissue evidence="1">Leaf</tissue>
    </source>
</reference>
<evidence type="ECO:0000313" key="2">
    <source>
        <dbReference type="Proteomes" id="UP000092600"/>
    </source>
</evidence>
<organism evidence="1 2">
    <name type="scientific">Ananas comosus</name>
    <name type="common">Pineapple</name>
    <name type="synonym">Ananas ananas</name>
    <dbReference type="NCBI Taxonomy" id="4615"/>
    <lineage>
        <taxon>Eukaryota</taxon>
        <taxon>Viridiplantae</taxon>
        <taxon>Streptophyta</taxon>
        <taxon>Embryophyta</taxon>
        <taxon>Tracheophyta</taxon>
        <taxon>Spermatophyta</taxon>
        <taxon>Magnoliopsida</taxon>
        <taxon>Liliopsida</taxon>
        <taxon>Poales</taxon>
        <taxon>Bromeliaceae</taxon>
        <taxon>Bromelioideae</taxon>
        <taxon>Ananas</taxon>
    </lineage>
</organism>
<sequence length="63" mass="7642">MRRWMPSFRVALSFCDCLSLSYFGDNCFFCDRFVDSWNLWRNFCFLTLLSYKMQIQLCAMSLL</sequence>
<evidence type="ECO:0000313" key="1">
    <source>
        <dbReference type="EMBL" id="OAY75585.1"/>
    </source>
</evidence>
<name>A0A199VFM2_ANACO</name>
<feature type="non-terminal residue" evidence="1">
    <location>
        <position position="63"/>
    </location>
</feature>
<dbReference type="AlphaFoldDB" id="A0A199VFM2"/>
<comment type="caution">
    <text evidence="1">The sequence shown here is derived from an EMBL/GenBank/DDBJ whole genome shotgun (WGS) entry which is preliminary data.</text>
</comment>
<dbReference type="Proteomes" id="UP000092600">
    <property type="component" value="Unassembled WGS sequence"/>
</dbReference>